<dbReference type="Pfam" id="PF13579">
    <property type="entry name" value="Glyco_trans_4_4"/>
    <property type="match status" value="1"/>
</dbReference>
<evidence type="ECO:0000256" key="2">
    <source>
        <dbReference type="ARBA" id="ARBA00022679"/>
    </source>
</evidence>
<accession>A0A537JNR5</accession>
<gene>
    <name evidence="4" type="ORF">E6H04_00060</name>
</gene>
<dbReference type="InterPro" id="IPR028098">
    <property type="entry name" value="Glyco_trans_4-like_N"/>
</dbReference>
<protein>
    <submittedName>
        <fullName evidence="4">Glycosyltransferase</fullName>
    </submittedName>
</protein>
<name>A0A537JNR5_9BACT</name>
<evidence type="ECO:0000313" key="4">
    <source>
        <dbReference type="EMBL" id="TMI85144.1"/>
    </source>
</evidence>
<sequence length="397" mass="42520">MGTDVSLQADPGVAGPATGWLPRDAAWSDSRPAILLMGDSLDRGGTEGQFVEIATRLDRSKWNVHVSCLRAEGPLRARLEQAGVRAWSCGRGSLKSPSVLAAIWELARSLRRSRIRLVHSFDFYSNILGVLAARLARVPAVIASQRDLGDLRRWPDRRVHSIMLRLADRVLVNSQAVADRLTAHRALARRIVLVPNGVDLVRFSPPAGPTGGRSGGVTVGTLANLRAEKGLADFVEAAALVRERCPDVRFVVWGEGPQRPHLERLVAERGVGGAVELRGSTAEPEVELRKLDIFVLPSLSEACSNGLLEAMATGLPVVTTNVGGNASLVEDEVTGLLVPPGDSRSIAEAIVRLIQRPAFAAELAARGRDRLQATFGMDRMVARVEALYDGTLAGSGG</sequence>
<proteinExistence type="predicted"/>
<dbReference type="PANTHER" id="PTHR12526:SF510">
    <property type="entry name" value="D-INOSITOL 3-PHOSPHATE GLYCOSYLTRANSFERASE"/>
    <property type="match status" value="1"/>
</dbReference>
<dbReference type="Gene3D" id="3.40.50.2000">
    <property type="entry name" value="Glycogen Phosphorylase B"/>
    <property type="match status" value="2"/>
</dbReference>
<evidence type="ECO:0000313" key="5">
    <source>
        <dbReference type="Proteomes" id="UP000320048"/>
    </source>
</evidence>
<reference evidence="4 5" key="1">
    <citation type="journal article" date="2019" name="Nat. Microbiol.">
        <title>Mediterranean grassland soil C-N compound turnover is dependent on rainfall and depth, and is mediated by genomically divergent microorganisms.</title>
        <authorList>
            <person name="Diamond S."/>
            <person name="Andeer P.F."/>
            <person name="Li Z."/>
            <person name="Crits-Christoph A."/>
            <person name="Burstein D."/>
            <person name="Anantharaman K."/>
            <person name="Lane K.R."/>
            <person name="Thomas B.C."/>
            <person name="Pan C."/>
            <person name="Northen T.R."/>
            <person name="Banfield J.F."/>
        </authorList>
    </citation>
    <scope>NUCLEOTIDE SEQUENCE [LARGE SCALE GENOMIC DNA]</scope>
    <source>
        <strain evidence="4">NP_7</strain>
    </source>
</reference>
<keyword evidence="1" id="KW-0328">Glycosyltransferase</keyword>
<evidence type="ECO:0000259" key="3">
    <source>
        <dbReference type="Pfam" id="PF13579"/>
    </source>
</evidence>
<feature type="domain" description="Glycosyltransferase subfamily 4-like N-terminal" evidence="3">
    <location>
        <begin position="44"/>
        <end position="197"/>
    </location>
</feature>
<dbReference type="Pfam" id="PF13692">
    <property type="entry name" value="Glyco_trans_1_4"/>
    <property type="match status" value="1"/>
</dbReference>
<comment type="caution">
    <text evidence="4">The sequence shown here is derived from an EMBL/GenBank/DDBJ whole genome shotgun (WGS) entry which is preliminary data.</text>
</comment>
<organism evidence="4 5">
    <name type="scientific">Candidatus Segetimicrobium genomatis</name>
    <dbReference type="NCBI Taxonomy" id="2569760"/>
    <lineage>
        <taxon>Bacteria</taxon>
        <taxon>Bacillati</taxon>
        <taxon>Candidatus Sysuimicrobiota</taxon>
        <taxon>Candidatus Sysuimicrobiia</taxon>
        <taxon>Candidatus Sysuimicrobiales</taxon>
        <taxon>Candidatus Segetimicrobiaceae</taxon>
        <taxon>Candidatus Segetimicrobium</taxon>
    </lineage>
</organism>
<dbReference type="EMBL" id="VBAO01000001">
    <property type="protein sequence ID" value="TMI85144.1"/>
    <property type="molecule type" value="Genomic_DNA"/>
</dbReference>
<keyword evidence="2 4" id="KW-0808">Transferase</keyword>
<evidence type="ECO:0000256" key="1">
    <source>
        <dbReference type="ARBA" id="ARBA00022676"/>
    </source>
</evidence>
<dbReference type="Proteomes" id="UP000320048">
    <property type="component" value="Unassembled WGS sequence"/>
</dbReference>
<dbReference type="GO" id="GO:0016757">
    <property type="term" value="F:glycosyltransferase activity"/>
    <property type="evidence" value="ECO:0007669"/>
    <property type="project" value="UniProtKB-KW"/>
</dbReference>
<dbReference type="PANTHER" id="PTHR12526">
    <property type="entry name" value="GLYCOSYLTRANSFERASE"/>
    <property type="match status" value="1"/>
</dbReference>
<dbReference type="AlphaFoldDB" id="A0A537JNR5"/>
<dbReference type="SUPFAM" id="SSF53756">
    <property type="entry name" value="UDP-Glycosyltransferase/glycogen phosphorylase"/>
    <property type="match status" value="1"/>
</dbReference>